<feature type="chain" id="PRO_5003193337" evidence="2">
    <location>
        <begin position="27"/>
        <end position="275"/>
    </location>
</feature>
<feature type="region of interest" description="Disordered" evidence="1">
    <location>
        <begin position="251"/>
        <end position="275"/>
    </location>
</feature>
<evidence type="ECO:0000313" key="3">
    <source>
        <dbReference type="EMBL" id="CBX98152.1"/>
    </source>
</evidence>
<evidence type="ECO:0000313" key="4">
    <source>
        <dbReference type="Proteomes" id="UP000002668"/>
    </source>
</evidence>
<dbReference type="EMBL" id="FP929133">
    <property type="protein sequence ID" value="CBX98152.1"/>
    <property type="molecule type" value="Genomic_DNA"/>
</dbReference>
<keyword evidence="4" id="KW-1185">Reference proteome</keyword>
<feature type="compositionally biased region" description="Basic residues" evidence="1">
    <location>
        <begin position="211"/>
        <end position="222"/>
    </location>
</feature>
<dbReference type="InParanoid" id="E5A3D9"/>
<sequence length="275" mass="30442">MATIRWLLSLLLYLVWVAPGHRRVRAGRKRTPVPWLEFLVCENWSAHEIYLLLHVVQYYGYIIQWGGIRIEMVSWLCGAEGVVCVCVCGLDAVGRPISVILISLAVMAARVPLRDDCVLLCAPGPRTSLPYSGYRRMDVRLTLRQAPVHQRKDGISDHGADEVQKGAGWASNIRAPTLLGPANCHFERPILAHHSPLFPSRPARQLAKGTASKRKKAATRLHRSASHRTARLCCEGCLRLCLRLRSATTWSPGRRPAQASTSLPTPATGHSPSLT</sequence>
<dbReference type="VEuPathDB" id="FungiDB:LEMA_P095610.1"/>
<dbReference type="HOGENOM" id="CLU_1012187_0_0_1"/>
<protein>
    <submittedName>
        <fullName evidence="3">Predicted protein</fullName>
    </submittedName>
</protein>
<feature type="region of interest" description="Disordered" evidence="1">
    <location>
        <begin position="197"/>
        <end position="222"/>
    </location>
</feature>
<organism evidence="4">
    <name type="scientific">Leptosphaeria maculans (strain JN3 / isolate v23.1.3 / race Av1-4-5-6-7-8)</name>
    <name type="common">Blackleg fungus</name>
    <name type="synonym">Phoma lingam</name>
    <dbReference type="NCBI Taxonomy" id="985895"/>
    <lineage>
        <taxon>Eukaryota</taxon>
        <taxon>Fungi</taxon>
        <taxon>Dikarya</taxon>
        <taxon>Ascomycota</taxon>
        <taxon>Pezizomycotina</taxon>
        <taxon>Dothideomycetes</taxon>
        <taxon>Pleosporomycetidae</taxon>
        <taxon>Pleosporales</taxon>
        <taxon>Pleosporineae</taxon>
        <taxon>Leptosphaeriaceae</taxon>
        <taxon>Plenodomus</taxon>
        <taxon>Plenodomus lingam/Leptosphaeria maculans species complex</taxon>
    </lineage>
</organism>
<proteinExistence type="predicted"/>
<dbReference type="Proteomes" id="UP000002668">
    <property type="component" value="Genome"/>
</dbReference>
<accession>E5A3D9</accession>
<reference evidence="4" key="1">
    <citation type="journal article" date="2011" name="Nat. Commun.">
        <title>Effector diversification within compartments of the Leptosphaeria maculans genome affected by Repeat-Induced Point mutations.</title>
        <authorList>
            <person name="Rouxel T."/>
            <person name="Grandaubert J."/>
            <person name="Hane J.K."/>
            <person name="Hoede C."/>
            <person name="van de Wouw A.P."/>
            <person name="Couloux A."/>
            <person name="Dominguez V."/>
            <person name="Anthouard V."/>
            <person name="Bally P."/>
            <person name="Bourras S."/>
            <person name="Cozijnsen A.J."/>
            <person name="Ciuffetti L.M."/>
            <person name="Degrave A."/>
            <person name="Dilmaghani A."/>
            <person name="Duret L."/>
            <person name="Fudal I."/>
            <person name="Goodwin S.B."/>
            <person name="Gout L."/>
            <person name="Glaser N."/>
            <person name="Linglin J."/>
            <person name="Kema G.H.J."/>
            <person name="Lapalu N."/>
            <person name="Lawrence C.B."/>
            <person name="May K."/>
            <person name="Meyer M."/>
            <person name="Ollivier B."/>
            <person name="Poulain J."/>
            <person name="Schoch C.L."/>
            <person name="Simon A."/>
            <person name="Spatafora J.W."/>
            <person name="Stachowiak A."/>
            <person name="Turgeon B.G."/>
            <person name="Tyler B.M."/>
            <person name="Vincent D."/>
            <person name="Weissenbach J."/>
            <person name="Amselem J."/>
            <person name="Quesneville H."/>
            <person name="Oliver R.P."/>
            <person name="Wincker P."/>
            <person name="Balesdent M.-H."/>
            <person name="Howlett B.J."/>
        </authorList>
    </citation>
    <scope>NUCLEOTIDE SEQUENCE [LARGE SCALE GENOMIC DNA]</scope>
    <source>
        <strain evidence="4">JN3 / isolate v23.1.3 / race Av1-4-5-6-7-8</strain>
    </source>
</reference>
<dbReference type="AlphaFoldDB" id="E5A3D9"/>
<evidence type="ECO:0000256" key="2">
    <source>
        <dbReference type="SAM" id="SignalP"/>
    </source>
</evidence>
<feature type="compositionally biased region" description="Polar residues" evidence="1">
    <location>
        <begin position="258"/>
        <end position="275"/>
    </location>
</feature>
<feature type="signal peptide" evidence="2">
    <location>
        <begin position="1"/>
        <end position="26"/>
    </location>
</feature>
<gene>
    <name evidence="3" type="ORF">LEMA_P095610.1</name>
</gene>
<evidence type="ECO:0000256" key="1">
    <source>
        <dbReference type="SAM" id="MobiDB-lite"/>
    </source>
</evidence>
<keyword evidence="2" id="KW-0732">Signal</keyword>
<name>E5A3D9_LEPMJ</name>